<dbReference type="EMBL" id="SJDU01000103">
    <property type="protein sequence ID" value="TKZ35428.1"/>
    <property type="molecule type" value="Genomic_DNA"/>
</dbReference>
<name>A0ABY2TS77_9SPIR</name>
<comment type="caution">
    <text evidence="2">The sequence shown here is derived from an EMBL/GenBank/DDBJ whole genome shotgun (WGS) entry which is preliminary data.</text>
</comment>
<sequence length="131" mass="14818">MKINGIVVFLFIFMIIQSLGTVLQIKLYKNAVKRLRKKSNIGIGSKKNIFSRNIVIIACDNNCKITGAQIFDGITIFSRFKDIPDIIGKDIYELKSIYDSLSSTKKKRLAGHIQALNTLCDYMKRKADADI</sequence>
<evidence type="ECO:0000256" key="1">
    <source>
        <dbReference type="SAM" id="Phobius"/>
    </source>
</evidence>
<keyword evidence="1" id="KW-1133">Transmembrane helix</keyword>
<dbReference type="InterPro" id="IPR009693">
    <property type="entry name" value="Glucitol_operon_activator"/>
</dbReference>
<proteinExistence type="predicted"/>
<dbReference type="Proteomes" id="UP000310168">
    <property type="component" value="Unassembled WGS sequence"/>
</dbReference>
<protein>
    <submittedName>
        <fullName evidence="2">Transcriptional regulator</fullName>
    </submittedName>
</protein>
<gene>
    <name evidence="2" type="ORF">EZH24_05345</name>
</gene>
<evidence type="ECO:0000313" key="3">
    <source>
        <dbReference type="Proteomes" id="UP000310168"/>
    </source>
</evidence>
<accession>A0ABY2TS77</accession>
<keyword evidence="1" id="KW-0472">Membrane</keyword>
<dbReference type="RefSeq" id="WP_137998111.1">
    <property type="nucleotide sequence ID" value="NZ_SJDU01000103.1"/>
</dbReference>
<feature type="transmembrane region" description="Helical" evidence="1">
    <location>
        <begin position="6"/>
        <end position="28"/>
    </location>
</feature>
<organism evidence="2 3">
    <name type="scientific">Brachyspira catarrhinii</name>
    <dbReference type="NCBI Taxonomy" id="2528966"/>
    <lineage>
        <taxon>Bacteria</taxon>
        <taxon>Pseudomonadati</taxon>
        <taxon>Spirochaetota</taxon>
        <taxon>Spirochaetia</taxon>
        <taxon>Brachyspirales</taxon>
        <taxon>Brachyspiraceae</taxon>
        <taxon>Brachyspira</taxon>
    </lineage>
</organism>
<keyword evidence="3" id="KW-1185">Reference proteome</keyword>
<evidence type="ECO:0000313" key="2">
    <source>
        <dbReference type="EMBL" id="TKZ35428.1"/>
    </source>
</evidence>
<reference evidence="2 3" key="1">
    <citation type="journal article" date="2019" name="Anaerobe">
        <title>Brachyspira catarrhinii sp. nov., an anaerobic intestinal spirochaete isolated from vervet monkeys may have been misidentified as Brachyspira aalborgi in previous studies.</title>
        <authorList>
            <person name="Phillips N.D."/>
            <person name="La T."/>
            <person name="Hampson D.J."/>
        </authorList>
    </citation>
    <scope>NUCLEOTIDE SEQUENCE [LARGE SCALE GENOMIC DNA]</scope>
    <source>
        <strain evidence="2 3">Z12</strain>
    </source>
</reference>
<dbReference type="Pfam" id="PF06923">
    <property type="entry name" value="GutM"/>
    <property type="match status" value="1"/>
</dbReference>
<keyword evidence="1" id="KW-0812">Transmembrane</keyword>